<dbReference type="RefSeq" id="WP_069154617.1">
    <property type="nucleotide sequence ID" value="NZ_DAWDRA010000022.1"/>
</dbReference>
<dbReference type="InterPro" id="IPR002347">
    <property type="entry name" value="SDR_fam"/>
</dbReference>
<dbReference type="Pfam" id="PF00106">
    <property type="entry name" value="adh_short"/>
    <property type="match status" value="1"/>
</dbReference>
<evidence type="ECO:0000313" key="3">
    <source>
        <dbReference type="EMBL" id="ODM04488.1"/>
    </source>
</evidence>
<dbReference type="EMBL" id="MCGH01000003">
    <property type="protein sequence ID" value="ODM04488.1"/>
    <property type="molecule type" value="Genomic_DNA"/>
</dbReference>
<dbReference type="EMBL" id="MEHA01000004">
    <property type="protein sequence ID" value="ODR53484.1"/>
    <property type="molecule type" value="Genomic_DNA"/>
</dbReference>
<proteinExistence type="inferred from homology"/>
<evidence type="ECO:0000313" key="4">
    <source>
        <dbReference type="EMBL" id="ODR53484.1"/>
    </source>
</evidence>
<organism evidence="3 6">
    <name type="scientific">Eisenbergiella tayi</name>
    <dbReference type="NCBI Taxonomy" id="1432052"/>
    <lineage>
        <taxon>Bacteria</taxon>
        <taxon>Bacillati</taxon>
        <taxon>Bacillota</taxon>
        <taxon>Clostridia</taxon>
        <taxon>Lachnospirales</taxon>
        <taxon>Lachnospiraceae</taxon>
        <taxon>Eisenbergiella</taxon>
    </lineage>
</organism>
<dbReference type="GO" id="GO:0016020">
    <property type="term" value="C:membrane"/>
    <property type="evidence" value="ECO:0007669"/>
    <property type="project" value="TreeGrafter"/>
</dbReference>
<gene>
    <name evidence="3" type="primary">xecD</name>
    <name evidence="4" type="ORF">BEI59_07260</name>
    <name evidence="3" type="ORF">BEI61_05295</name>
    <name evidence="5" type="ORF">BEI63_08990</name>
</gene>
<keyword evidence="8" id="KW-1185">Reference proteome</keyword>
<dbReference type="CDD" id="cd05233">
    <property type="entry name" value="SDR_c"/>
    <property type="match status" value="1"/>
</dbReference>
<dbReference type="EC" id="1.1.1.268" evidence="3"/>
<evidence type="ECO:0000256" key="1">
    <source>
        <dbReference type="ARBA" id="ARBA00006484"/>
    </source>
</evidence>
<dbReference type="Gene3D" id="3.40.50.720">
    <property type="entry name" value="NAD(P)-binding Rossmann-like Domain"/>
    <property type="match status" value="1"/>
</dbReference>
<comment type="similarity">
    <text evidence="1">Belongs to the short-chain dehydrogenases/reductases (SDR) family.</text>
</comment>
<reference evidence="3 6" key="1">
    <citation type="submission" date="2016-07" db="EMBL/GenBank/DDBJ databases">
        <title>Characterization of isolates of Eisenbergiella tayi derived from blood cultures, using whole genome sequencing.</title>
        <authorList>
            <person name="Burdz T."/>
            <person name="Wiebe D."/>
            <person name="Huynh C."/>
            <person name="Bernard K."/>
        </authorList>
    </citation>
    <scope>NUCLEOTIDE SEQUENCE [LARGE SCALE GENOMIC DNA]</scope>
    <source>
        <strain evidence="3 6">NML 110608</strain>
    </source>
</reference>
<evidence type="ECO:0000256" key="2">
    <source>
        <dbReference type="ARBA" id="ARBA00023002"/>
    </source>
</evidence>
<dbReference type="PRINTS" id="PR00081">
    <property type="entry name" value="GDHRDH"/>
</dbReference>
<evidence type="ECO:0000313" key="5">
    <source>
        <dbReference type="EMBL" id="ODR58624.1"/>
    </source>
</evidence>
<protein>
    <submittedName>
        <fullName evidence="3">2-(R)-hydroxypropyl-CoM dehydrogenase</fullName>
        <ecNumber evidence="3">1.1.1.268</ecNumber>
    </submittedName>
    <submittedName>
        <fullName evidence="4">Short-chain dehydrogenase</fullName>
    </submittedName>
</protein>
<dbReference type="AlphaFoldDB" id="A0A1E3A6Y7"/>
<dbReference type="PATRIC" id="fig|1432052.4.peg.5888"/>
<accession>A0A1E3A6Y7</accession>
<dbReference type="Proteomes" id="UP000094271">
    <property type="component" value="Unassembled WGS sequence"/>
</dbReference>
<dbReference type="Proteomes" id="UP000094067">
    <property type="component" value="Unassembled WGS sequence"/>
</dbReference>
<dbReference type="Proteomes" id="UP000094869">
    <property type="component" value="Unassembled WGS sequence"/>
</dbReference>
<reference evidence="4 7" key="3">
    <citation type="submission" date="2016-08" db="EMBL/GenBank/DDBJ databases">
        <authorList>
            <person name="Seilhamer J.J."/>
        </authorList>
    </citation>
    <scope>NUCLEOTIDE SEQUENCE [LARGE SCALE GENOMIC DNA]</scope>
    <source>
        <strain evidence="4 7">NML150140-1</strain>
    </source>
</reference>
<evidence type="ECO:0000313" key="8">
    <source>
        <dbReference type="Proteomes" id="UP000094869"/>
    </source>
</evidence>
<dbReference type="PANTHER" id="PTHR44196">
    <property type="entry name" value="DEHYDROGENASE/REDUCTASE SDR FAMILY MEMBER 7B"/>
    <property type="match status" value="1"/>
</dbReference>
<keyword evidence="2 3" id="KW-0560">Oxidoreductase</keyword>
<dbReference type="PANTHER" id="PTHR44196:SF1">
    <property type="entry name" value="DEHYDROGENASE_REDUCTASE SDR FAMILY MEMBER 7B"/>
    <property type="match status" value="1"/>
</dbReference>
<dbReference type="OrthoDB" id="9775296at2"/>
<evidence type="ECO:0000313" key="6">
    <source>
        <dbReference type="Proteomes" id="UP000094067"/>
    </source>
</evidence>
<evidence type="ECO:0000313" key="7">
    <source>
        <dbReference type="Proteomes" id="UP000094271"/>
    </source>
</evidence>
<comment type="caution">
    <text evidence="3">The sequence shown here is derived from an EMBL/GenBank/DDBJ whole genome shotgun (WGS) entry which is preliminary data.</text>
</comment>
<dbReference type="InterPro" id="IPR036291">
    <property type="entry name" value="NAD(P)-bd_dom_sf"/>
</dbReference>
<dbReference type="SUPFAM" id="SSF51735">
    <property type="entry name" value="NAD(P)-binding Rossmann-fold domains"/>
    <property type="match status" value="1"/>
</dbReference>
<sequence>MHIIITGGNQGIGFYLTEHLLELGNHVTVLDVEITELLKLKEKYPAQLLPVICDVRNKDGIQEAVRMSVTNYGDIDIAIHNACLCTFGPMKDTDCTVYEEVFHVNYFGALRLAKAVVPYMEKAGKGKVIFTSSGVGIMGFPDISPYASSKGAIESLAKCLNLEYMDKGIRFQLIHPPLTRTRSAAPLPVPRDFMADPKAVGYGLAGRINKDSFYICHSAGQQLQTALCYLFPVKMGRSMSALLKRKQNMT</sequence>
<dbReference type="GO" id="GO:0050574">
    <property type="term" value="F:2-(R)-hydroxypropyl-CoM dehydrogenase activity"/>
    <property type="evidence" value="ECO:0007669"/>
    <property type="project" value="UniProtKB-EC"/>
</dbReference>
<name>A0A1E3A6Y7_9FIRM</name>
<dbReference type="EMBL" id="MEHD01000019">
    <property type="protein sequence ID" value="ODR58624.1"/>
    <property type="molecule type" value="Genomic_DNA"/>
</dbReference>
<reference evidence="5 8" key="2">
    <citation type="submission" date="2016-08" db="EMBL/GenBank/DDBJ databases">
        <title>Characterization of Isolates of Eisenbergiella tayi Derived from Blood Cultures, Using Whole Genome Sequencing.</title>
        <authorList>
            <person name="Bernier A.-M."/>
            <person name="Burdz T."/>
            <person name="Wiebe D."/>
            <person name="Bernard K."/>
        </authorList>
    </citation>
    <scope>NUCLEOTIDE SEQUENCE [LARGE SCALE GENOMIC DNA]</scope>
    <source>
        <strain evidence="5 8">NML120146</strain>
    </source>
</reference>